<dbReference type="GO" id="GO:0033179">
    <property type="term" value="C:proton-transporting V-type ATPase, V0 domain"/>
    <property type="evidence" value="ECO:0007669"/>
    <property type="project" value="InterPro"/>
</dbReference>
<keyword evidence="11" id="KW-1185">Reference proteome</keyword>
<keyword evidence="4 9" id="KW-0812">Transmembrane</keyword>
<dbReference type="PANTHER" id="PTHR11629:SF63">
    <property type="entry name" value="V-TYPE PROTON ATPASE SUBUNIT A"/>
    <property type="match status" value="1"/>
</dbReference>
<evidence type="ECO:0000256" key="4">
    <source>
        <dbReference type="ARBA" id="ARBA00022692"/>
    </source>
</evidence>
<evidence type="ECO:0000256" key="3">
    <source>
        <dbReference type="ARBA" id="ARBA00022448"/>
    </source>
</evidence>
<evidence type="ECO:0000313" key="10">
    <source>
        <dbReference type="EMBL" id="BBM85355.1"/>
    </source>
</evidence>
<dbReference type="InterPro" id="IPR002490">
    <property type="entry name" value="V-ATPase_116kDa_su"/>
</dbReference>
<feature type="transmembrane region" description="Helical" evidence="9">
    <location>
        <begin position="454"/>
        <end position="471"/>
    </location>
</feature>
<accession>A0A5S9F424</accession>
<evidence type="ECO:0000256" key="7">
    <source>
        <dbReference type="ARBA" id="ARBA00023136"/>
    </source>
</evidence>
<evidence type="ECO:0000256" key="2">
    <source>
        <dbReference type="ARBA" id="ARBA00009904"/>
    </source>
</evidence>
<gene>
    <name evidence="10" type="ORF">UABAM_03721</name>
</gene>
<name>A0A5S9F424_UABAM</name>
<feature type="transmembrane region" description="Helical" evidence="9">
    <location>
        <begin position="532"/>
        <end position="558"/>
    </location>
</feature>
<comment type="subcellular location">
    <subcellularLocation>
        <location evidence="1">Membrane</location>
        <topology evidence="1">Multi-pass membrane protein</topology>
    </subcellularLocation>
</comment>
<evidence type="ECO:0000256" key="9">
    <source>
        <dbReference type="SAM" id="Phobius"/>
    </source>
</evidence>
<evidence type="ECO:0000256" key="6">
    <source>
        <dbReference type="ARBA" id="ARBA00023065"/>
    </source>
</evidence>
<sequence length="586" mass="65970">MIVSMKKLLVFGTENNRKAILEKLQEIGVVHVVPASQEELKGHVDTLEQQEQVARAISILGSFPDKKESVENLPENTVNDIVSWHNTIQKYQEEQNELNKRKEALSMWGAFSTSEWDELQKHGVHLQFVKVSLKQLSQLDSGRIAYKKQIGKDVFAAVLSHKEQYELPDCAQLLPIKKGTVELDREIQELQQKQDELSTKLQQAVVYLPLLQKQQQALQNEQMFCAVESQLLCEQDVFALKGYIPEKQVETLQKEMQSVTAGIMVEEVDGEDDPPTLIQNPKWVQSVVDLVKLYASPGYKEWDTSSSIYLAFTIFFAMIVGDAGYGCILLAIMLGLTGKLKSSEAGQRVYRLMLTLSIGCIVFGAISGNWFAIQMSEDNPLKQFQILGTSKSEEQNLNNMMMLSVYVGAVHLSCARLIQIIRVFPSVFWINQLGWLIMMWGAIAKILWQNDAGLTALLVGAVLAVLFASDHRNIFMRFLLGLLDLLGITQNFADILSYLRLFALGLASTVMAKIFNDLGMQVRDVSPTFGPVLMVLVIFMGHTINIVLAVMGGFIHGLRLNFLEFYRYCFEGTGYDYKPFAKKAQV</sequence>
<feature type="transmembrane region" description="Helical" evidence="9">
    <location>
        <begin position="349"/>
        <end position="373"/>
    </location>
</feature>
<dbReference type="GO" id="GO:0007035">
    <property type="term" value="P:vacuolar acidification"/>
    <property type="evidence" value="ECO:0007669"/>
    <property type="project" value="TreeGrafter"/>
</dbReference>
<dbReference type="GO" id="GO:0051117">
    <property type="term" value="F:ATPase binding"/>
    <property type="evidence" value="ECO:0007669"/>
    <property type="project" value="TreeGrafter"/>
</dbReference>
<dbReference type="Gene3D" id="3.30.70.2170">
    <property type="match status" value="1"/>
</dbReference>
<feature type="coiled-coil region" evidence="8">
    <location>
        <begin position="176"/>
        <end position="203"/>
    </location>
</feature>
<dbReference type="Pfam" id="PF01496">
    <property type="entry name" value="V_ATPase_I"/>
    <property type="match status" value="2"/>
</dbReference>
<evidence type="ECO:0000256" key="8">
    <source>
        <dbReference type="SAM" id="Coils"/>
    </source>
</evidence>
<dbReference type="PANTHER" id="PTHR11629">
    <property type="entry name" value="VACUOLAR PROTON ATPASES"/>
    <property type="match status" value="1"/>
</dbReference>
<evidence type="ECO:0000313" key="11">
    <source>
        <dbReference type="Proteomes" id="UP000326354"/>
    </source>
</evidence>
<protein>
    <submittedName>
        <fullName evidence="10">V-type ATP synthase subunit I</fullName>
    </submittedName>
</protein>
<keyword evidence="8" id="KW-0175">Coiled coil</keyword>
<organism evidence="10 11">
    <name type="scientific">Uabimicrobium amorphum</name>
    <dbReference type="NCBI Taxonomy" id="2596890"/>
    <lineage>
        <taxon>Bacteria</taxon>
        <taxon>Pseudomonadati</taxon>
        <taxon>Planctomycetota</taxon>
        <taxon>Candidatus Uabimicrobiia</taxon>
        <taxon>Candidatus Uabimicrobiales</taxon>
        <taxon>Candidatus Uabimicrobiaceae</taxon>
        <taxon>Candidatus Uabimicrobium</taxon>
    </lineage>
</organism>
<dbReference type="Proteomes" id="UP000326354">
    <property type="component" value="Chromosome"/>
</dbReference>
<feature type="transmembrane region" description="Helical" evidence="9">
    <location>
        <begin position="308"/>
        <end position="337"/>
    </location>
</feature>
<dbReference type="EMBL" id="AP019860">
    <property type="protein sequence ID" value="BBM85355.1"/>
    <property type="molecule type" value="Genomic_DNA"/>
</dbReference>
<evidence type="ECO:0000256" key="5">
    <source>
        <dbReference type="ARBA" id="ARBA00022989"/>
    </source>
</evidence>
<dbReference type="GO" id="GO:0016471">
    <property type="term" value="C:vacuolar proton-transporting V-type ATPase complex"/>
    <property type="evidence" value="ECO:0007669"/>
    <property type="project" value="TreeGrafter"/>
</dbReference>
<keyword evidence="6" id="KW-0406">Ion transport</keyword>
<keyword evidence="5 9" id="KW-1133">Transmembrane helix</keyword>
<proteinExistence type="inferred from homology"/>
<dbReference type="GO" id="GO:0046961">
    <property type="term" value="F:proton-transporting ATPase activity, rotational mechanism"/>
    <property type="evidence" value="ECO:0007669"/>
    <property type="project" value="InterPro"/>
</dbReference>
<keyword evidence="7 9" id="KW-0472">Membrane</keyword>
<feature type="transmembrane region" description="Helical" evidence="9">
    <location>
        <begin position="492"/>
        <end position="512"/>
    </location>
</feature>
<feature type="transmembrane region" description="Helical" evidence="9">
    <location>
        <begin position="427"/>
        <end position="448"/>
    </location>
</feature>
<evidence type="ECO:0000256" key="1">
    <source>
        <dbReference type="ARBA" id="ARBA00004141"/>
    </source>
</evidence>
<comment type="similarity">
    <text evidence="2">Belongs to the V-ATPase 116 kDa subunit family.</text>
</comment>
<reference evidence="10 11" key="1">
    <citation type="submission" date="2019-08" db="EMBL/GenBank/DDBJ databases">
        <title>Complete genome sequence of Candidatus Uab amorphum.</title>
        <authorList>
            <person name="Shiratori T."/>
            <person name="Suzuki S."/>
            <person name="Kakizawa Y."/>
            <person name="Ishida K."/>
        </authorList>
    </citation>
    <scope>NUCLEOTIDE SEQUENCE [LARGE SCALE GENOMIC DNA]</scope>
    <source>
        <strain evidence="10 11">SRT547</strain>
    </source>
</reference>
<dbReference type="RefSeq" id="WP_173013403.1">
    <property type="nucleotide sequence ID" value="NZ_JAZFBD010000065.1"/>
</dbReference>
<keyword evidence="3" id="KW-0813">Transport</keyword>
<dbReference type="KEGG" id="uam:UABAM_03721"/>
<dbReference type="AlphaFoldDB" id="A0A5S9F424"/>